<proteinExistence type="predicted"/>
<dbReference type="EMBL" id="GG697240">
    <property type="protein sequence ID" value="EET89989.1"/>
    <property type="molecule type" value="Genomic_DNA"/>
</dbReference>
<dbReference type="Proteomes" id="UP000332487">
    <property type="component" value="Unassembled WGS sequence"/>
</dbReference>
<keyword evidence="2" id="KW-1185">Reference proteome</keyword>
<evidence type="ECO:0000313" key="2">
    <source>
        <dbReference type="Proteomes" id="UP000332487"/>
    </source>
</evidence>
<reference evidence="1 2" key="2">
    <citation type="journal article" date="2010" name="Proc. Natl. Acad. Sci. U.S.A.">
        <title>Enigmatic, ultrasmall, uncultivated Archaea.</title>
        <authorList>
            <person name="Baker B.J."/>
            <person name="Comolli L.R."/>
            <person name="Dick G.J."/>
            <person name="Hauser L.J."/>
            <person name="Hyatt D."/>
            <person name="Dill B.D."/>
            <person name="Land M.L."/>
            <person name="Verberkmoes N.C."/>
            <person name="Hettich R.L."/>
            <person name="Banfield J.F."/>
        </authorList>
    </citation>
    <scope>NUCLEOTIDE SEQUENCE [LARGE SCALE GENOMIC DNA]</scope>
    <source>
        <strain evidence="1">ARMAN-2</strain>
    </source>
</reference>
<organism evidence="1 2">
    <name type="scientific">Candidatus Micrarchaeum acidiphilum ARMAN-2</name>
    <dbReference type="NCBI Taxonomy" id="425595"/>
    <lineage>
        <taxon>Archaea</taxon>
        <taxon>Candidatus Micrarchaeota</taxon>
        <taxon>Candidatus Micrarchaeia</taxon>
        <taxon>Candidatus Micrarchaeales</taxon>
        <taxon>Candidatus Micrarchaeaceae</taxon>
        <taxon>Candidatus Micrarchaeum</taxon>
    </lineage>
</organism>
<accession>C7DH87</accession>
<sequence length="79" mass="9453">MDVENKLAFVSRQLRENDYHIIGFLLTKDYILIKAFKSKDYYYLVIPRILGQTSLDSLDKILRFNTINMNRLPYNFMSI</sequence>
<dbReference type="AlphaFoldDB" id="C7DH87"/>
<gene>
    <name evidence="1" type="ORF">UNLARM2_0433</name>
</gene>
<evidence type="ECO:0000313" key="1">
    <source>
        <dbReference type="EMBL" id="EET89989.1"/>
    </source>
</evidence>
<reference evidence="1 2" key="1">
    <citation type="journal article" date="2009" name="Genome Biol.">
        <title>Community-wide analysis of microbial genome sequence signatures.</title>
        <authorList>
            <person name="Dick G.J."/>
            <person name="Andersson A.F."/>
            <person name="Baker B.J."/>
            <person name="Simmons S.L."/>
            <person name="Thomas B.C."/>
            <person name="Yelton A.P."/>
            <person name="Banfield J.F."/>
        </authorList>
    </citation>
    <scope>NUCLEOTIDE SEQUENCE [LARGE SCALE GENOMIC DNA]</scope>
    <source>
        <strain evidence="1">ARMAN-2</strain>
    </source>
</reference>
<protein>
    <submittedName>
        <fullName evidence="1">Uncharacterized protein</fullName>
    </submittedName>
</protein>
<name>C7DH87_MICA2</name>